<organism evidence="1 2">
    <name type="scientific">Brevibacillus choshinensis</name>
    <dbReference type="NCBI Taxonomy" id="54911"/>
    <lineage>
        <taxon>Bacteria</taxon>
        <taxon>Bacillati</taxon>
        <taxon>Bacillota</taxon>
        <taxon>Bacilli</taxon>
        <taxon>Bacillales</taxon>
        <taxon>Paenibacillaceae</taxon>
        <taxon>Brevibacillus</taxon>
    </lineage>
</organism>
<proteinExistence type="predicted"/>
<name>A0ABR5NEN7_BRECH</name>
<comment type="caution">
    <text evidence="1">The sequence shown here is derived from an EMBL/GenBank/DDBJ whole genome shotgun (WGS) entry which is preliminary data.</text>
</comment>
<dbReference type="Proteomes" id="UP000051063">
    <property type="component" value="Unassembled WGS sequence"/>
</dbReference>
<dbReference type="RefSeq" id="WP_055744335.1">
    <property type="nucleotide sequence ID" value="NZ_LJJB01000007.1"/>
</dbReference>
<reference evidence="1 2" key="1">
    <citation type="submission" date="2015-09" db="EMBL/GenBank/DDBJ databases">
        <title>Genome sequencing project for genomic taxonomy and phylogenomics of Bacillus-like bacteria.</title>
        <authorList>
            <person name="Liu B."/>
            <person name="Wang J."/>
            <person name="Zhu Y."/>
            <person name="Liu G."/>
            <person name="Chen Q."/>
            <person name="Chen Z."/>
            <person name="Lan J."/>
            <person name="Che J."/>
            <person name="Ge C."/>
            <person name="Shi H."/>
            <person name="Pan Z."/>
            <person name="Liu X."/>
        </authorList>
    </citation>
    <scope>NUCLEOTIDE SEQUENCE [LARGE SCALE GENOMIC DNA]</scope>
    <source>
        <strain evidence="1 2">DSM 8552</strain>
    </source>
</reference>
<keyword evidence="2" id="KW-1185">Reference proteome</keyword>
<gene>
    <name evidence="1" type="ORF">AN963_10085</name>
</gene>
<sequence>MLNSWVAKGTKAVMLIWAATLVKEARVGPMMQSMIHSVVRVSQSISRTMIYHSEEFLNVHSITT</sequence>
<evidence type="ECO:0000313" key="1">
    <source>
        <dbReference type="EMBL" id="KQL50000.1"/>
    </source>
</evidence>
<dbReference type="EMBL" id="LJJB01000007">
    <property type="protein sequence ID" value="KQL50000.1"/>
    <property type="molecule type" value="Genomic_DNA"/>
</dbReference>
<evidence type="ECO:0000313" key="2">
    <source>
        <dbReference type="Proteomes" id="UP000051063"/>
    </source>
</evidence>
<accession>A0ABR5NEN7</accession>
<protein>
    <submittedName>
        <fullName evidence="1">Uncharacterized protein</fullName>
    </submittedName>
</protein>